<dbReference type="Proteomes" id="UP000039046">
    <property type="component" value="Unassembled WGS sequence"/>
</dbReference>
<dbReference type="AlphaFoldDB" id="A0A0A1T1G5"/>
<reference evidence="3 4" key="1">
    <citation type="journal article" date="2015" name="Genome Announc.">
        <title>Draft Genome Sequence and Gene Annotation of the Entomopathogenic Fungus Verticillium hemipterigenum.</title>
        <authorList>
            <person name="Horn F."/>
            <person name="Habel A."/>
            <person name="Scharf D.H."/>
            <person name="Dworschak J."/>
            <person name="Brakhage A.A."/>
            <person name="Guthke R."/>
            <person name="Hertweck C."/>
            <person name="Linde J."/>
        </authorList>
    </citation>
    <scope>NUCLEOTIDE SEQUENCE [LARGE SCALE GENOMIC DNA]</scope>
</reference>
<evidence type="ECO:0000313" key="4">
    <source>
        <dbReference type="Proteomes" id="UP000039046"/>
    </source>
</evidence>
<dbReference type="InterPro" id="IPR045518">
    <property type="entry name" value="2EXR"/>
</dbReference>
<dbReference type="HOGENOM" id="CLU_957078_0_0_1"/>
<gene>
    <name evidence="3" type="ORF">VHEMI04494</name>
</gene>
<protein>
    <recommendedName>
        <fullName evidence="2">2EXR domain-containing protein</fullName>
    </recommendedName>
</protein>
<dbReference type="Pfam" id="PF20150">
    <property type="entry name" value="2EXR"/>
    <property type="match status" value="1"/>
</dbReference>
<feature type="compositionally biased region" description="Acidic residues" evidence="1">
    <location>
        <begin position="61"/>
        <end position="75"/>
    </location>
</feature>
<evidence type="ECO:0000256" key="1">
    <source>
        <dbReference type="SAM" id="MobiDB-lite"/>
    </source>
</evidence>
<dbReference type="EMBL" id="CDHN01000002">
    <property type="protein sequence ID" value="CEJ87724.1"/>
    <property type="molecule type" value="Genomic_DNA"/>
</dbReference>
<evidence type="ECO:0000259" key="2">
    <source>
        <dbReference type="Pfam" id="PF20150"/>
    </source>
</evidence>
<organism evidence="3 4">
    <name type="scientific">[Torrubiella] hemipterigena</name>
    <dbReference type="NCBI Taxonomy" id="1531966"/>
    <lineage>
        <taxon>Eukaryota</taxon>
        <taxon>Fungi</taxon>
        <taxon>Dikarya</taxon>
        <taxon>Ascomycota</taxon>
        <taxon>Pezizomycotina</taxon>
        <taxon>Sordariomycetes</taxon>
        <taxon>Hypocreomycetidae</taxon>
        <taxon>Hypocreales</taxon>
        <taxon>Clavicipitaceae</taxon>
        <taxon>Clavicipitaceae incertae sedis</taxon>
        <taxon>'Torrubiella' clade</taxon>
    </lineage>
</organism>
<proteinExistence type="predicted"/>
<feature type="domain" description="2EXR" evidence="2">
    <location>
        <begin position="4"/>
        <end position="126"/>
    </location>
</feature>
<feature type="region of interest" description="Disordered" evidence="1">
    <location>
        <begin position="53"/>
        <end position="75"/>
    </location>
</feature>
<keyword evidence="4" id="KW-1185">Reference proteome</keyword>
<name>A0A0A1T1G5_9HYPO</name>
<accession>A0A0A1T1G5</accession>
<sequence>METFPLFSRLPTELRLAIWSQAIHPISLLLISVRNDPEVQSLDKLCLEQPSRLTTEHEVDNPELDSEQSSEESLEIEDNSTLLYRPIINPPLQACRESFALMPTLGEWNTLGDTLPVWFVPELDVVRGTHGATRQIWRYPLGKIMENLVVFVEDAEDFFFGREFGEGMMFNMITDLFSCLKSVIIESKDSRQLEQGKIPEYWLEDYVDNLVEYFWPEDDDRTFVIDIQLINYAHPKEEWMTRANCLRVWHNWEKKRVHFWRLYWGTTDDVCEEAEYDPKNINHAILESDDELDDPGLWLRKRRPFDNF</sequence>
<evidence type="ECO:0000313" key="3">
    <source>
        <dbReference type="EMBL" id="CEJ87724.1"/>
    </source>
</evidence>